<evidence type="ECO:0000256" key="3">
    <source>
        <dbReference type="ARBA" id="ARBA00022454"/>
    </source>
</evidence>
<evidence type="ECO:0000313" key="13">
    <source>
        <dbReference type="EMBL" id="GMM50074.1"/>
    </source>
</evidence>
<dbReference type="SUPFAM" id="SSF50729">
    <property type="entry name" value="PH domain-like"/>
    <property type="match status" value="1"/>
</dbReference>
<dbReference type="Proteomes" id="UP001362899">
    <property type="component" value="Unassembled WGS sequence"/>
</dbReference>
<keyword evidence="14" id="KW-1185">Reference proteome</keyword>
<dbReference type="FunFam" id="2.30.29.150:FF:000001">
    <property type="entry name" value="Fact complex subunit ssrp1"/>
    <property type="match status" value="1"/>
</dbReference>
<feature type="region of interest" description="Disordered" evidence="11">
    <location>
        <begin position="449"/>
        <end position="551"/>
    </location>
</feature>
<dbReference type="Gene3D" id="2.30.29.150">
    <property type="match status" value="1"/>
</dbReference>
<feature type="compositionally biased region" description="Acidic residues" evidence="11">
    <location>
        <begin position="471"/>
        <end position="502"/>
    </location>
</feature>
<dbReference type="SMART" id="SM01287">
    <property type="entry name" value="Rtt106"/>
    <property type="match status" value="1"/>
</dbReference>
<dbReference type="InterPro" id="IPR024954">
    <property type="entry name" value="SSRP1_DD"/>
</dbReference>
<evidence type="ECO:0000256" key="7">
    <source>
        <dbReference type="ARBA" id="ARBA00023163"/>
    </source>
</evidence>
<dbReference type="PANTHER" id="PTHR45849">
    <property type="entry name" value="FACT COMPLEX SUBUNIT SSRP1"/>
    <property type="match status" value="1"/>
</dbReference>
<keyword evidence="7 10" id="KW-0804">Transcription</keyword>
<dbReference type="GO" id="GO:0003677">
    <property type="term" value="F:DNA binding"/>
    <property type="evidence" value="ECO:0007669"/>
    <property type="project" value="InterPro"/>
</dbReference>
<dbReference type="GO" id="GO:0006281">
    <property type="term" value="P:DNA repair"/>
    <property type="evidence" value="ECO:0007669"/>
    <property type="project" value="UniProtKB-KW"/>
</dbReference>
<keyword evidence="6 10" id="KW-0805">Transcription regulation</keyword>
<evidence type="ECO:0000256" key="2">
    <source>
        <dbReference type="ARBA" id="ARBA00014978"/>
    </source>
</evidence>
<comment type="similarity">
    <text evidence="1 10">Belongs to the SSRP1 family.</text>
</comment>
<dbReference type="InterPro" id="IPR011993">
    <property type="entry name" value="PH-like_dom_sf"/>
</dbReference>
<dbReference type="CDD" id="cd13230">
    <property type="entry name" value="PH1_SSRP1-like"/>
    <property type="match status" value="1"/>
</dbReference>
<dbReference type="InterPro" id="IPR000969">
    <property type="entry name" value="SSRP1/POB3"/>
</dbReference>
<dbReference type="Pfam" id="PF17292">
    <property type="entry name" value="POB3_N"/>
    <property type="match status" value="1"/>
</dbReference>
<evidence type="ECO:0000256" key="10">
    <source>
        <dbReference type="RuleBase" id="RU364013"/>
    </source>
</evidence>
<dbReference type="InterPro" id="IPR048993">
    <property type="entry name" value="SSRP1-like_PH1"/>
</dbReference>
<dbReference type="Gene3D" id="2.30.29.220">
    <property type="entry name" value="Structure-specific recognition protein (SSRP1)"/>
    <property type="match status" value="1"/>
</dbReference>
<keyword evidence="3 10" id="KW-0158">Chromosome</keyword>
<dbReference type="InterPro" id="IPR013719">
    <property type="entry name" value="RTT106/SPT16-like_middle_dom"/>
</dbReference>
<dbReference type="InterPro" id="IPR050454">
    <property type="entry name" value="RTT106/SSRP1_HistChap/FACT"/>
</dbReference>
<dbReference type="GO" id="GO:0042393">
    <property type="term" value="F:histone binding"/>
    <property type="evidence" value="ECO:0007669"/>
    <property type="project" value="TreeGrafter"/>
</dbReference>
<dbReference type="GO" id="GO:0035101">
    <property type="term" value="C:FACT complex"/>
    <property type="evidence" value="ECO:0007669"/>
    <property type="project" value="TreeGrafter"/>
</dbReference>
<dbReference type="EMBL" id="BTGC01000003">
    <property type="protein sequence ID" value="GMM50074.1"/>
    <property type="molecule type" value="Genomic_DNA"/>
</dbReference>
<dbReference type="Pfam" id="PF21103">
    <property type="entry name" value="PH1_SSRP1-like"/>
    <property type="match status" value="1"/>
</dbReference>
<proteinExistence type="inferred from homology"/>
<feature type="compositionally biased region" description="Basic and acidic residues" evidence="11">
    <location>
        <begin position="461"/>
        <end position="470"/>
    </location>
</feature>
<evidence type="ECO:0000259" key="12">
    <source>
        <dbReference type="SMART" id="SM01287"/>
    </source>
</evidence>
<organism evidence="13 14">
    <name type="scientific">Starmerella bacillaris</name>
    <name type="common">Yeast</name>
    <name type="synonym">Candida zemplinina</name>
    <dbReference type="NCBI Taxonomy" id="1247836"/>
    <lineage>
        <taxon>Eukaryota</taxon>
        <taxon>Fungi</taxon>
        <taxon>Dikarya</taxon>
        <taxon>Ascomycota</taxon>
        <taxon>Saccharomycotina</taxon>
        <taxon>Dipodascomycetes</taxon>
        <taxon>Dipodascales</taxon>
        <taxon>Trichomonascaceae</taxon>
        <taxon>Starmerella</taxon>
    </lineage>
</organism>
<dbReference type="AlphaFoldDB" id="A0AAV5RHS9"/>
<dbReference type="PRINTS" id="PR00887">
    <property type="entry name" value="SSRCOGNITION"/>
</dbReference>
<comment type="caution">
    <text evidence="13">The sequence shown here is derived from an EMBL/GenBank/DDBJ whole genome shotgun (WGS) entry which is preliminary data.</text>
</comment>
<dbReference type="PANTHER" id="PTHR45849:SF1">
    <property type="entry name" value="FACT COMPLEX SUBUNIT SSRP1"/>
    <property type="match status" value="1"/>
</dbReference>
<evidence type="ECO:0000256" key="6">
    <source>
        <dbReference type="ARBA" id="ARBA00023015"/>
    </source>
</evidence>
<evidence type="ECO:0000256" key="9">
    <source>
        <dbReference type="ARBA" id="ARBA00023242"/>
    </source>
</evidence>
<evidence type="ECO:0000256" key="11">
    <source>
        <dbReference type="SAM" id="MobiDB-lite"/>
    </source>
</evidence>
<protein>
    <recommendedName>
        <fullName evidence="2 10">FACT complex subunit POB3</fullName>
    </recommendedName>
</protein>
<gene>
    <name evidence="13" type="ORF">DASB73_010320</name>
</gene>
<dbReference type="GO" id="GO:0006260">
    <property type="term" value="P:DNA replication"/>
    <property type="evidence" value="ECO:0007669"/>
    <property type="project" value="UniProtKB-KW"/>
</dbReference>
<evidence type="ECO:0000256" key="8">
    <source>
        <dbReference type="ARBA" id="ARBA00023204"/>
    </source>
</evidence>
<evidence type="ECO:0000256" key="4">
    <source>
        <dbReference type="ARBA" id="ARBA00022705"/>
    </source>
</evidence>
<dbReference type="Pfam" id="PF08512">
    <property type="entry name" value="Rttp106-like_middle"/>
    <property type="match status" value="1"/>
</dbReference>
<dbReference type="InterPro" id="IPR035417">
    <property type="entry name" value="SSRP1/POB3_N"/>
</dbReference>
<name>A0AAV5RHS9_STABA</name>
<keyword evidence="8 10" id="KW-0234">DNA repair</keyword>
<dbReference type="GO" id="GO:0031491">
    <property type="term" value="F:nucleosome binding"/>
    <property type="evidence" value="ECO:0007669"/>
    <property type="project" value="TreeGrafter"/>
</dbReference>
<reference evidence="13 14" key="1">
    <citation type="journal article" date="2023" name="Elife">
        <title>Identification of key yeast species and microbe-microbe interactions impacting larval growth of Drosophila in the wild.</title>
        <authorList>
            <person name="Mure A."/>
            <person name="Sugiura Y."/>
            <person name="Maeda R."/>
            <person name="Honda K."/>
            <person name="Sakurai N."/>
            <person name="Takahashi Y."/>
            <person name="Watada M."/>
            <person name="Katoh T."/>
            <person name="Gotoh A."/>
            <person name="Gotoh Y."/>
            <person name="Taniguchi I."/>
            <person name="Nakamura K."/>
            <person name="Hayashi T."/>
            <person name="Katayama T."/>
            <person name="Uemura T."/>
            <person name="Hattori Y."/>
        </authorList>
    </citation>
    <scope>NUCLEOTIDE SEQUENCE [LARGE SCALE GENOMIC DNA]</scope>
    <source>
        <strain evidence="13 14">SB-73</strain>
    </source>
</reference>
<comment type="function">
    <text evidence="10">Component of the FACT complex, a general chromatin factor that acts to reorganize nucleosomes. The FACT complex is involved in multiple processes that require DNA as a template such as mRNA elongation, DNA replication and DNA repair. During transcription elongation the FACT complex acts as a histone chaperone that both destabilizes and restores nucleosomal structure. It facilitates the passage of RNA polymerase II and transcription by promoting the dissociation of one histone H2A-H2B dimer from the nucleosome, then subsequently promotes the reestablishment of the nucleosome following the passage of RNA polymerase II.</text>
</comment>
<keyword evidence="5 10" id="KW-0227">DNA damage</keyword>
<dbReference type="Gene3D" id="2.30.29.30">
    <property type="entry name" value="Pleckstrin-homology domain (PH domain)/Phosphotyrosine-binding domain (PTB)"/>
    <property type="match status" value="2"/>
</dbReference>
<evidence type="ECO:0000256" key="5">
    <source>
        <dbReference type="ARBA" id="ARBA00022763"/>
    </source>
</evidence>
<feature type="compositionally biased region" description="Acidic residues" evidence="11">
    <location>
        <begin position="515"/>
        <end position="525"/>
    </location>
</feature>
<sequence length="551" mass="61375">MSTQYDGIYFNQSRVSGEVRMSTDGLGWRATQKLTAGSNARVSQPFLLPASDLLSASWSRGAHNYLVQIHTRNGDVVSLDGFEQDDFQSLQRSLSSNLDLQLEHKEYSLRGWNWGKTELENNELVFNVASKPDFEIPYAAIASTNVVGKAEVAVEIALPSQAERTTNGDEVVEVRFFVPSAVVEPANVEGNEGSDVEVEEPVNAAQQFHDQLQEKANIGSVSGSEIAQFSEVLFTTPRGRYDIMFFQEAFRLHGKTYDYMVPYTSIKRIFALPRLDELHDVLVLQLEPPLRQGQTRYPFLVMQFPKEDQMEIELNVEDDLYKEFYEGKIERSYNATSESVVSSLFKGLSGREITSASSFKSTRNLPAVPCLIKAAEAALYPLDKGFLIVTKTPQYIKYSEVTGIRMSRLATGNRSFDLTLSLRQSGSQASEIALNSVSKEEQPILEHFFESKNLKTNNDAAEQRKGRNQFEEDVAMGDDDDESDDEDFDEEPPSDSEEDSDESGSGSGSGSGSDAESEEESDGEYGSDNHVDTGDSKIATAKKDRKRVKKE</sequence>
<feature type="domain" description="Histone chaperone RTT106/FACT complex subunit SPT16-like middle" evidence="12">
    <location>
        <begin position="365"/>
        <end position="459"/>
    </location>
</feature>
<evidence type="ECO:0000313" key="14">
    <source>
        <dbReference type="Proteomes" id="UP001362899"/>
    </source>
</evidence>
<dbReference type="InterPro" id="IPR038167">
    <property type="entry name" value="SSRP1_sf"/>
</dbReference>
<evidence type="ECO:0000256" key="1">
    <source>
        <dbReference type="ARBA" id="ARBA00010060"/>
    </source>
</evidence>
<accession>A0AAV5RHS9</accession>
<keyword evidence="4 10" id="KW-0235">DNA replication</keyword>
<comment type="subcellular location">
    <subcellularLocation>
        <location evidence="10">Nucleus</location>
    </subcellularLocation>
    <subcellularLocation>
        <location evidence="10">Chromosome</location>
    </subcellularLocation>
</comment>
<keyword evidence="9 10" id="KW-0539">Nucleus</keyword>
<dbReference type="Pfam" id="PF03531">
    <property type="entry name" value="SSrecog"/>
    <property type="match status" value="1"/>
</dbReference>